<dbReference type="GO" id="GO:0005524">
    <property type="term" value="F:ATP binding"/>
    <property type="evidence" value="ECO:0007669"/>
    <property type="project" value="UniProtKB-KW"/>
</dbReference>
<reference evidence="10 11" key="1">
    <citation type="journal article" date="2012" name="BMC Genomics">
        <title>Comparative genomic analysis of the genus Staphylococcus including Staphylococcus aureus and its newly described sister species Staphylococcus simiae.</title>
        <authorList>
            <person name="Suzuki H."/>
            <person name="Lefebure T."/>
            <person name="Pavinski Bitar P."/>
            <person name="Stanhope M.J."/>
        </authorList>
    </citation>
    <scope>NUCLEOTIDE SEQUENCE [LARGE SCALE GENOMIC DNA]</scope>
    <source>
        <strain evidence="10 11">CCM 7213</strain>
    </source>
</reference>
<evidence type="ECO:0000313" key="10">
    <source>
        <dbReference type="EMBL" id="EHJ08348.1"/>
    </source>
</evidence>
<keyword evidence="3 8" id="KW-0436">Ligase</keyword>
<dbReference type="SMART" id="SM00977">
    <property type="entry name" value="TilS_C"/>
    <property type="match status" value="1"/>
</dbReference>
<dbReference type="RefSeq" id="WP_002462773.1">
    <property type="nucleotide sequence ID" value="NZ_AEUN01000324.1"/>
</dbReference>
<comment type="catalytic activity">
    <reaction evidence="7 8">
        <text>cytidine(34) in tRNA(Ile2) + L-lysine + ATP = lysidine(34) in tRNA(Ile2) + AMP + diphosphate + H(+)</text>
        <dbReference type="Rhea" id="RHEA:43744"/>
        <dbReference type="Rhea" id="RHEA-COMP:10625"/>
        <dbReference type="Rhea" id="RHEA-COMP:10670"/>
        <dbReference type="ChEBI" id="CHEBI:15378"/>
        <dbReference type="ChEBI" id="CHEBI:30616"/>
        <dbReference type="ChEBI" id="CHEBI:32551"/>
        <dbReference type="ChEBI" id="CHEBI:33019"/>
        <dbReference type="ChEBI" id="CHEBI:82748"/>
        <dbReference type="ChEBI" id="CHEBI:83665"/>
        <dbReference type="ChEBI" id="CHEBI:456215"/>
        <dbReference type="EC" id="6.3.4.19"/>
    </reaction>
</comment>
<comment type="function">
    <text evidence="8">Ligates lysine onto the cytidine present at position 34 of the AUA codon-specific tRNA(Ile) that contains the anticodon CAU, in an ATP-dependent manner. Cytidine is converted to lysidine, thus changing the amino acid specificity of the tRNA from methionine to isoleucine.</text>
</comment>
<protein>
    <recommendedName>
        <fullName evidence="8">tRNA(Ile)-lysidine synthase</fullName>
        <ecNumber evidence="8">6.3.4.19</ecNumber>
    </recommendedName>
    <alternativeName>
        <fullName evidence="8">tRNA(Ile)-2-lysyl-cytidine synthase</fullName>
    </alternativeName>
    <alternativeName>
        <fullName evidence="8">tRNA(Ile)-lysidine synthetase</fullName>
    </alternativeName>
</protein>
<feature type="domain" description="Lysidine-tRNA(Ile) synthetase C-terminal" evidence="9">
    <location>
        <begin position="358"/>
        <end position="425"/>
    </location>
</feature>
<dbReference type="InterPro" id="IPR012094">
    <property type="entry name" value="tRNA_Ile_lys_synt"/>
</dbReference>
<dbReference type="PANTHER" id="PTHR43033:SF1">
    <property type="entry name" value="TRNA(ILE)-LYSIDINE SYNTHASE-RELATED"/>
    <property type="match status" value="1"/>
</dbReference>
<comment type="caution">
    <text evidence="10">The sequence shown here is derived from an EMBL/GenBank/DDBJ whole genome shotgun (WGS) entry which is preliminary data.</text>
</comment>
<dbReference type="HAMAP" id="MF_01161">
    <property type="entry name" value="tRNA_Ile_lys_synt"/>
    <property type="match status" value="1"/>
</dbReference>
<sequence>MKINTQYWQPNHHIVIAVSTGIDSMCLLHDLLHHYQHSYHKITCLHVNHGLREQSSEEEQFLKKYCEGHNIDCFIKHLNLTYLTEENKSIQNEARQQRYEWFDQMMKYLNADILLTAHHQDDQLETIMYRLYSGKSTRNRLGIPEITSREHYKIVRPLLNSTKKMIQHYQKQYGVTFFEDQSNGNNKYIRNDIRNRIIPAINQNSQLQTEQLLKLKIWHDMQFERLQQDAIRYIEDNVHMDHHQSMIEIPRVAFNSLEFYIKVAIFDQLLSDINLEASISEKTYEDWFNQFESSQAQFNINITEKWIIQISYGKLIIMAKNKYPHYDKELLIQQPGLYHFNNYVVEINVGLPQYLYPIVVRTRQNGDKFQLNGQYNHKKVSRLLIDMKVNQTVRDQLPILISSDGTIIAVGDLYIMNDLTQWISISEKDGDE</sequence>
<dbReference type="Pfam" id="PF11734">
    <property type="entry name" value="TilS_C"/>
    <property type="match status" value="1"/>
</dbReference>
<dbReference type="EMBL" id="AEUN01000324">
    <property type="protein sequence ID" value="EHJ08348.1"/>
    <property type="molecule type" value="Genomic_DNA"/>
</dbReference>
<dbReference type="Gene3D" id="3.40.50.620">
    <property type="entry name" value="HUPs"/>
    <property type="match status" value="1"/>
</dbReference>
<dbReference type="InterPro" id="IPR011063">
    <property type="entry name" value="TilS/TtcA_N"/>
</dbReference>
<dbReference type="NCBIfam" id="TIGR02433">
    <property type="entry name" value="lysidine_TilS_C"/>
    <property type="match status" value="1"/>
</dbReference>
<evidence type="ECO:0000256" key="7">
    <source>
        <dbReference type="ARBA" id="ARBA00048539"/>
    </source>
</evidence>
<dbReference type="GO" id="GO:0006400">
    <property type="term" value="P:tRNA modification"/>
    <property type="evidence" value="ECO:0007669"/>
    <property type="project" value="UniProtKB-UniRule"/>
</dbReference>
<evidence type="ECO:0000256" key="2">
    <source>
        <dbReference type="ARBA" id="ARBA00022490"/>
    </source>
</evidence>
<gene>
    <name evidence="8" type="primary">tilS</name>
    <name evidence="10" type="ORF">SS7213T_04590</name>
</gene>
<keyword evidence="4 8" id="KW-0819">tRNA processing</keyword>
<evidence type="ECO:0000256" key="6">
    <source>
        <dbReference type="ARBA" id="ARBA00022840"/>
    </source>
</evidence>
<dbReference type="OrthoDB" id="9807403at2"/>
<dbReference type="NCBIfam" id="TIGR02432">
    <property type="entry name" value="lysidine_TilS_N"/>
    <property type="match status" value="1"/>
</dbReference>
<dbReference type="InterPro" id="IPR014729">
    <property type="entry name" value="Rossmann-like_a/b/a_fold"/>
</dbReference>
<dbReference type="SUPFAM" id="SSF56037">
    <property type="entry name" value="PheT/TilS domain"/>
    <property type="match status" value="1"/>
</dbReference>
<dbReference type="Proteomes" id="UP000005413">
    <property type="component" value="Unassembled WGS sequence"/>
</dbReference>
<name>G5JHI7_9STAP</name>
<accession>G5JHI7</accession>
<proteinExistence type="inferred from homology"/>
<dbReference type="PATRIC" id="fig|911238.3.peg.763"/>
<dbReference type="GO" id="GO:0032267">
    <property type="term" value="F:tRNA(Ile)-lysidine synthase activity"/>
    <property type="evidence" value="ECO:0007669"/>
    <property type="project" value="UniProtKB-EC"/>
</dbReference>
<evidence type="ECO:0000256" key="4">
    <source>
        <dbReference type="ARBA" id="ARBA00022694"/>
    </source>
</evidence>
<comment type="caution">
    <text evidence="8">Lacks conserved residue(s) required for the propagation of feature annotation.</text>
</comment>
<keyword evidence="6" id="KW-0067">ATP-binding</keyword>
<dbReference type="InterPro" id="IPR012795">
    <property type="entry name" value="tRNA_Ile_lys_synt_N"/>
</dbReference>
<evidence type="ECO:0000259" key="9">
    <source>
        <dbReference type="SMART" id="SM00977"/>
    </source>
</evidence>
<dbReference type="SUPFAM" id="SSF52402">
    <property type="entry name" value="Adenine nucleotide alpha hydrolases-like"/>
    <property type="match status" value="1"/>
</dbReference>
<dbReference type="InterPro" id="IPR012796">
    <property type="entry name" value="Lysidine-tRNA-synth_C"/>
</dbReference>
<keyword evidence="2 8" id="KW-0963">Cytoplasm</keyword>
<keyword evidence="11" id="KW-1185">Reference proteome</keyword>
<dbReference type="AlphaFoldDB" id="G5JHI7"/>
<evidence type="ECO:0000256" key="5">
    <source>
        <dbReference type="ARBA" id="ARBA00022741"/>
    </source>
</evidence>
<dbReference type="CDD" id="cd01992">
    <property type="entry name" value="TilS_N"/>
    <property type="match status" value="1"/>
</dbReference>
<evidence type="ECO:0000256" key="8">
    <source>
        <dbReference type="HAMAP-Rule" id="MF_01161"/>
    </source>
</evidence>
<comment type="similarity">
    <text evidence="8">Belongs to the tRNA(Ile)-lysidine synthase family.</text>
</comment>
<comment type="subcellular location">
    <subcellularLocation>
        <location evidence="1 8">Cytoplasm</location>
    </subcellularLocation>
</comment>
<evidence type="ECO:0000313" key="11">
    <source>
        <dbReference type="Proteomes" id="UP000005413"/>
    </source>
</evidence>
<evidence type="ECO:0000256" key="3">
    <source>
        <dbReference type="ARBA" id="ARBA00022598"/>
    </source>
</evidence>
<dbReference type="GO" id="GO:0005737">
    <property type="term" value="C:cytoplasm"/>
    <property type="evidence" value="ECO:0007669"/>
    <property type="project" value="UniProtKB-SubCell"/>
</dbReference>
<dbReference type="Pfam" id="PF01171">
    <property type="entry name" value="ATP_bind_3"/>
    <property type="match status" value="1"/>
</dbReference>
<keyword evidence="5" id="KW-0547">Nucleotide-binding</keyword>
<dbReference type="PANTHER" id="PTHR43033">
    <property type="entry name" value="TRNA(ILE)-LYSIDINE SYNTHASE-RELATED"/>
    <property type="match status" value="1"/>
</dbReference>
<organism evidence="10 11">
    <name type="scientific">Staphylococcus simiae CCM 7213 = CCUG 51256</name>
    <dbReference type="NCBI Taxonomy" id="911238"/>
    <lineage>
        <taxon>Bacteria</taxon>
        <taxon>Bacillati</taxon>
        <taxon>Bacillota</taxon>
        <taxon>Bacilli</taxon>
        <taxon>Bacillales</taxon>
        <taxon>Staphylococcaceae</taxon>
        <taxon>Staphylococcus</taxon>
    </lineage>
</organism>
<evidence type="ECO:0000256" key="1">
    <source>
        <dbReference type="ARBA" id="ARBA00004496"/>
    </source>
</evidence>
<dbReference type="EC" id="6.3.4.19" evidence="8"/>